<name>A0A4Q1D3C4_9BACT</name>
<dbReference type="RefSeq" id="WP_129005060.1">
    <property type="nucleotide sequence ID" value="NZ_SDHZ01000003.1"/>
</dbReference>
<protein>
    <submittedName>
        <fullName evidence="1">Uncharacterized protein</fullName>
    </submittedName>
</protein>
<evidence type="ECO:0000313" key="2">
    <source>
        <dbReference type="Proteomes" id="UP000290545"/>
    </source>
</evidence>
<comment type="caution">
    <text evidence="1">The sequence shown here is derived from an EMBL/GenBank/DDBJ whole genome shotgun (WGS) entry which is preliminary data.</text>
</comment>
<dbReference type="EMBL" id="SDHZ01000003">
    <property type="protein sequence ID" value="RXK81663.1"/>
    <property type="molecule type" value="Genomic_DNA"/>
</dbReference>
<reference evidence="1 2" key="1">
    <citation type="submission" date="2019-01" db="EMBL/GenBank/DDBJ databases">
        <title>Filimonas sp. strain TTM-71.</title>
        <authorList>
            <person name="Chen W.-M."/>
        </authorList>
    </citation>
    <scope>NUCLEOTIDE SEQUENCE [LARGE SCALE GENOMIC DNA]</scope>
    <source>
        <strain evidence="1 2">TTM-71</strain>
    </source>
</reference>
<sequence length="209" mass="23917">MAKITLEQLDKLGLQAAKTPLEKALQTGQKQVAINFQEKQGKDDLIVYLVFRLMADPKTVDLIDYEVLLKLPIVLDHHQIGSIDTAMLEQRLSEIDWTLPVQKDDLAYSTMLSIAMQLYELEQAGTEGYSISKQLQVKYFTGTPFALLTAGDLRLRSLCEKYYPRQSFSNHFPSLKEAHSFMRHELKIKGWHLPEPPKKKAGRISRQKS</sequence>
<evidence type="ECO:0000313" key="1">
    <source>
        <dbReference type="EMBL" id="RXK81663.1"/>
    </source>
</evidence>
<proteinExistence type="predicted"/>
<dbReference type="AlphaFoldDB" id="A0A4Q1D3C4"/>
<gene>
    <name evidence="1" type="ORF">ESB13_17845</name>
</gene>
<keyword evidence="2" id="KW-1185">Reference proteome</keyword>
<dbReference type="Proteomes" id="UP000290545">
    <property type="component" value="Unassembled WGS sequence"/>
</dbReference>
<organism evidence="1 2">
    <name type="scientific">Filimonas effusa</name>
    <dbReference type="NCBI Taxonomy" id="2508721"/>
    <lineage>
        <taxon>Bacteria</taxon>
        <taxon>Pseudomonadati</taxon>
        <taxon>Bacteroidota</taxon>
        <taxon>Chitinophagia</taxon>
        <taxon>Chitinophagales</taxon>
        <taxon>Chitinophagaceae</taxon>
        <taxon>Filimonas</taxon>
    </lineage>
</organism>
<accession>A0A4Q1D3C4</accession>
<dbReference type="OrthoDB" id="9823453at2"/>